<dbReference type="RefSeq" id="WP_309769958.1">
    <property type="nucleotide sequence ID" value="NZ_JAVIZC010000001.1"/>
</dbReference>
<proteinExistence type="predicted"/>
<sequence>MTHDDLIANLADQERGRWMEVIEPWDGKPVGLRLLVAGPDSDTQRKARVEMADKLAEAADADGKVSFETREKMRLYCLARCVLGWELAASFGLDAQFGQAGVIKLLRFAWLEQQLDAFAGDRSKFRSEVA</sequence>
<dbReference type="AlphaFoldDB" id="A0AAJ2B7U5"/>
<gene>
    <name evidence="1" type="ORF">QE369_001189</name>
</gene>
<dbReference type="Proteomes" id="UP001255601">
    <property type="component" value="Unassembled WGS sequence"/>
</dbReference>
<comment type="caution">
    <text evidence="1">The sequence shown here is derived from an EMBL/GenBank/DDBJ whole genome shotgun (WGS) entry which is preliminary data.</text>
</comment>
<organism evidence="1 2">
    <name type="scientific">Agrobacterium larrymoorei</name>
    <dbReference type="NCBI Taxonomy" id="160699"/>
    <lineage>
        <taxon>Bacteria</taxon>
        <taxon>Pseudomonadati</taxon>
        <taxon>Pseudomonadota</taxon>
        <taxon>Alphaproteobacteria</taxon>
        <taxon>Hyphomicrobiales</taxon>
        <taxon>Rhizobiaceae</taxon>
        <taxon>Rhizobium/Agrobacterium group</taxon>
        <taxon>Agrobacterium</taxon>
    </lineage>
</organism>
<reference evidence="1" key="1">
    <citation type="submission" date="2023-08" db="EMBL/GenBank/DDBJ databases">
        <title>Functional and genomic diversity of the sorghum phyllosphere microbiome.</title>
        <authorList>
            <person name="Shade A."/>
        </authorList>
    </citation>
    <scope>NUCLEOTIDE SEQUENCE</scope>
    <source>
        <strain evidence="1">SORGH_AS_0974</strain>
    </source>
</reference>
<evidence type="ECO:0000313" key="1">
    <source>
        <dbReference type="EMBL" id="MDR6101011.1"/>
    </source>
</evidence>
<protein>
    <submittedName>
        <fullName evidence="1">Uncharacterized protein</fullName>
    </submittedName>
</protein>
<evidence type="ECO:0000313" key="2">
    <source>
        <dbReference type="Proteomes" id="UP001255601"/>
    </source>
</evidence>
<accession>A0AAJ2B7U5</accession>
<name>A0AAJ2B7U5_9HYPH</name>
<dbReference type="EMBL" id="JAVIZC010000001">
    <property type="protein sequence ID" value="MDR6101011.1"/>
    <property type="molecule type" value="Genomic_DNA"/>
</dbReference>